<keyword evidence="11" id="KW-0407">Ion channel</keyword>
<evidence type="ECO:0000256" key="4">
    <source>
        <dbReference type="ARBA" id="ARBA00022538"/>
    </source>
</evidence>
<evidence type="ECO:0000256" key="7">
    <source>
        <dbReference type="ARBA" id="ARBA00022958"/>
    </source>
</evidence>
<dbReference type="PANTHER" id="PTHR31462:SF5">
    <property type="entry name" value="ENDOSOMAL_LYSOSOMAL PROTON CHANNEL TMEM175"/>
    <property type="match status" value="1"/>
</dbReference>
<evidence type="ECO:0000256" key="8">
    <source>
        <dbReference type="ARBA" id="ARBA00022989"/>
    </source>
</evidence>
<sequence>MTRNPDRLVLFTDAVVAIAVTLLILPLVEVVTEVAKAQSEANNGQAADPFAVIQENQPAILSFLLSFVVIGRFWLVHHGVFEHVKAYNGMLVRLNMLWLLCIVVLPFPTEIIGQFTSDTFSAAFYSGTLVVLAATQTALTLLVHGHKELEADDNPVTDREIVGSIAFLGCAVAAFLLALVPGVRLYGLLALIPSGWIAKLVSSQRERRTPSVA</sequence>
<protein>
    <submittedName>
        <fullName evidence="14">TMEM175 family protein</fullName>
    </submittedName>
</protein>
<evidence type="ECO:0000256" key="1">
    <source>
        <dbReference type="ARBA" id="ARBA00004141"/>
    </source>
</evidence>
<comment type="caution">
    <text evidence="14">The sequence shown here is derived from an EMBL/GenBank/DDBJ whole genome shotgun (WGS) entry which is preliminary data.</text>
</comment>
<dbReference type="RefSeq" id="WP_343964233.1">
    <property type="nucleotide sequence ID" value="NZ_BAAAHK010000001.1"/>
</dbReference>
<evidence type="ECO:0000256" key="3">
    <source>
        <dbReference type="ARBA" id="ARBA00022448"/>
    </source>
</evidence>
<keyword evidence="5 13" id="KW-0812">Transmembrane</keyword>
<evidence type="ECO:0000256" key="9">
    <source>
        <dbReference type="ARBA" id="ARBA00023065"/>
    </source>
</evidence>
<evidence type="ECO:0000256" key="5">
    <source>
        <dbReference type="ARBA" id="ARBA00022692"/>
    </source>
</evidence>
<feature type="transmembrane region" description="Helical" evidence="13">
    <location>
        <begin position="161"/>
        <end position="179"/>
    </location>
</feature>
<comment type="catalytic activity">
    <reaction evidence="12">
        <text>K(+)(in) = K(+)(out)</text>
        <dbReference type="Rhea" id="RHEA:29463"/>
        <dbReference type="ChEBI" id="CHEBI:29103"/>
    </reaction>
</comment>
<keyword evidence="9" id="KW-0406">Ion transport</keyword>
<evidence type="ECO:0000256" key="12">
    <source>
        <dbReference type="ARBA" id="ARBA00034430"/>
    </source>
</evidence>
<keyword evidence="10 13" id="KW-0472">Membrane</keyword>
<keyword evidence="6" id="KW-0631">Potassium channel</keyword>
<comment type="subcellular location">
    <subcellularLocation>
        <location evidence="1">Membrane</location>
        <topology evidence="1">Multi-pass membrane protein</topology>
    </subcellularLocation>
</comment>
<comment type="similarity">
    <text evidence="2">Belongs to the TMEM175 family.</text>
</comment>
<dbReference type="EMBL" id="BAAAHK010000001">
    <property type="protein sequence ID" value="GAA0924809.1"/>
    <property type="molecule type" value="Genomic_DNA"/>
</dbReference>
<organism evidence="14 15">
    <name type="scientific">Kribbella koreensis</name>
    <dbReference type="NCBI Taxonomy" id="57909"/>
    <lineage>
        <taxon>Bacteria</taxon>
        <taxon>Bacillati</taxon>
        <taxon>Actinomycetota</taxon>
        <taxon>Actinomycetes</taxon>
        <taxon>Propionibacteriales</taxon>
        <taxon>Kribbellaceae</taxon>
        <taxon>Kribbella</taxon>
    </lineage>
</organism>
<keyword evidence="3" id="KW-0813">Transport</keyword>
<keyword evidence="7" id="KW-0630">Potassium</keyword>
<evidence type="ECO:0000256" key="11">
    <source>
        <dbReference type="ARBA" id="ARBA00023303"/>
    </source>
</evidence>
<evidence type="ECO:0000256" key="2">
    <source>
        <dbReference type="ARBA" id="ARBA00006920"/>
    </source>
</evidence>
<dbReference type="Proteomes" id="UP001500542">
    <property type="component" value="Unassembled WGS sequence"/>
</dbReference>
<reference evidence="14 15" key="1">
    <citation type="journal article" date="2019" name="Int. J. Syst. Evol. Microbiol.">
        <title>The Global Catalogue of Microorganisms (GCM) 10K type strain sequencing project: providing services to taxonomists for standard genome sequencing and annotation.</title>
        <authorList>
            <consortium name="The Broad Institute Genomics Platform"/>
            <consortium name="The Broad Institute Genome Sequencing Center for Infectious Disease"/>
            <person name="Wu L."/>
            <person name="Ma J."/>
        </authorList>
    </citation>
    <scope>NUCLEOTIDE SEQUENCE [LARGE SCALE GENOMIC DNA]</scope>
    <source>
        <strain evidence="14 15">JCM 10977</strain>
    </source>
</reference>
<keyword evidence="15" id="KW-1185">Reference proteome</keyword>
<evidence type="ECO:0000256" key="10">
    <source>
        <dbReference type="ARBA" id="ARBA00023136"/>
    </source>
</evidence>
<evidence type="ECO:0000313" key="14">
    <source>
        <dbReference type="EMBL" id="GAA0924809.1"/>
    </source>
</evidence>
<proteinExistence type="inferred from homology"/>
<dbReference type="PANTHER" id="PTHR31462">
    <property type="entry name" value="ENDOSOMAL/LYSOSOMAL POTASSIUM CHANNEL TMEM175"/>
    <property type="match status" value="1"/>
</dbReference>
<evidence type="ECO:0000256" key="13">
    <source>
        <dbReference type="SAM" id="Phobius"/>
    </source>
</evidence>
<name>A0ABN1PA52_9ACTN</name>
<keyword evidence="4" id="KW-0633">Potassium transport</keyword>
<feature type="transmembrane region" description="Helical" evidence="13">
    <location>
        <begin position="122"/>
        <end position="141"/>
    </location>
</feature>
<evidence type="ECO:0000256" key="6">
    <source>
        <dbReference type="ARBA" id="ARBA00022826"/>
    </source>
</evidence>
<dbReference type="Pfam" id="PF06736">
    <property type="entry name" value="TMEM175"/>
    <property type="match status" value="1"/>
</dbReference>
<evidence type="ECO:0000313" key="15">
    <source>
        <dbReference type="Proteomes" id="UP001500542"/>
    </source>
</evidence>
<keyword evidence="8 13" id="KW-1133">Transmembrane helix</keyword>
<feature type="transmembrane region" description="Helical" evidence="13">
    <location>
        <begin position="7"/>
        <end position="28"/>
    </location>
</feature>
<dbReference type="InterPro" id="IPR010617">
    <property type="entry name" value="TMEM175-like"/>
</dbReference>
<accession>A0ABN1PA52</accession>
<feature type="transmembrane region" description="Helical" evidence="13">
    <location>
        <begin position="96"/>
        <end position="116"/>
    </location>
</feature>
<feature type="transmembrane region" description="Helical" evidence="13">
    <location>
        <begin position="58"/>
        <end position="75"/>
    </location>
</feature>
<gene>
    <name evidence="14" type="ORF">GCM10009554_03880</name>
</gene>